<evidence type="ECO:0008006" key="4">
    <source>
        <dbReference type="Google" id="ProtNLM"/>
    </source>
</evidence>
<accession>A0A9P7SIL7</accession>
<gene>
    <name evidence="2" type="ORF">E4U60_000296</name>
</gene>
<feature type="signal peptide" evidence="1">
    <location>
        <begin position="1"/>
        <end position="22"/>
    </location>
</feature>
<sequence>MKYTAAIVALAATVIAIPTGDGGDSSGSCNNDHPNYVCCQGGLLGGILCNLNLLGTNCGGGSYCCKSAPQTGLINIGLECIKLL</sequence>
<dbReference type="EMBL" id="SRPO01000107">
    <property type="protein sequence ID" value="KAG5940800.1"/>
    <property type="molecule type" value="Genomic_DNA"/>
</dbReference>
<keyword evidence="3" id="KW-1185">Reference proteome</keyword>
<name>A0A9P7SIL7_9HYPO</name>
<keyword evidence="1" id="KW-0732">Signal</keyword>
<evidence type="ECO:0000313" key="2">
    <source>
        <dbReference type="EMBL" id="KAG5940800.1"/>
    </source>
</evidence>
<reference evidence="2 3" key="1">
    <citation type="journal article" date="2020" name="bioRxiv">
        <title>Whole genome comparisons of ergot fungi reveals the divergence and evolution of species within the genus Claviceps are the result of varying mechanisms driving genome evolution and host range expansion.</title>
        <authorList>
            <person name="Wyka S.A."/>
            <person name="Mondo S.J."/>
            <person name="Liu M."/>
            <person name="Dettman J."/>
            <person name="Nalam V."/>
            <person name="Broders K.D."/>
        </authorList>
    </citation>
    <scope>NUCLEOTIDE SEQUENCE [LARGE SCALE GENOMIC DNA]</scope>
    <source>
        <strain evidence="2 3">CCC 1485</strain>
    </source>
</reference>
<protein>
    <recommendedName>
        <fullName evidence="4">Hydrophobin</fullName>
    </recommendedName>
</protein>
<dbReference type="Proteomes" id="UP000706124">
    <property type="component" value="Unassembled WGS sequence"/>
</dbReference>
<proteinExistence type="predicted"/>
<evidence type="ECO:0000313" key="3">
    <source>
        <dbReference type="Proteomes" id="UP000706124"/>
    </source>
</evidence>
<dbReference type="AlphaFoldDB" id="A0A9P7SIL7"/>
<organism evidence="2 3">
    <name type="scientific">Claviceps pazoutovae</name>
    <dbReference type="NCBI Taxonomy" id="1649127"/>
    <lineage>
        <taxon>Eukaryota</taxon>
        <taxon>Fungi</taxon>
        <taxon>Dikarya</taxon>
        <taxon>Ascomycota</taxon>
        <taxon>Pezizomycotina</taxon>
        <taxon>Sordariomycetes</taxon>
        <taxon>Hypocreomycetidae</taxon>
        <taxon>Hypocreales</taxon>
        <taxon>Clavicipitaceae</taxon>
        <taxon>Claviceps</taxon>
    </lineage>
</organism>
<comment type="caution">
    <text evidence="2">The sequence shown here is derived from an EMBL/GenBank/DDBJ whole genome shotgun (WGS) entry which is preliminary data.</text>
</comment>
<evidence type="ECO:0000256" key="1">
    <source>
        <dbReference type="SAM" id="SignalP"/>
    </source>
</evidence>
<feature type="chain" id="PRO_5040473319" description="Hydrophobin" evidence="1">
    <location>
        <begin position="23"/>
        <end position="84"/>
    </location>
</feature>